<keyword evidence="2" id="KW-1185">Reference proteome</keyword>
<dbReference type="PANTHER" id="PTHR37560:SF1">
    <property type="entry name" value="UPF0210 PROTEIN MJ1665"/>
    <property type="match status" value="1"/>
</dbReference>
<dbReference type="PANTHER" id="PTHR37560">
    <property type="entry name" value="UPF0210 PROTEIN SPR0218"/>
    <property type="match status" value="1"/>
</dbReference>
<dbReference type="Pfam" id="PF05167">
    <property type="entry name" value="DUF711"/>
    <property type="match status" value="1"/>
</dbReference>
<dbReference type="SUPFAM" id="SSF51998">
    <property type="entry name" value="PFL-like glycyl radical enzymes"/>
    <property type="match status" value="1"/>
</dbReference>
<proteinExistence type="predicted"/>
<evidence type="ECO:0000313" key="1">
    <source>
        <dbReference type="EMBL" id="BCU70359.1"/>
    </source>
</evidence>
<reference evidence="1 2" key="1">
    <citation type="submission" date="2021-04" db="EMBL/GenBank/DDBJ databases">
        <title>Complete genome sequence of Stygiolobus sp. KN-1.</title>
        <authorList>
            <person name="Nakamura K."/>
            <person name="Sakai H."/>
            <person name="Kurosawa N."/>
        </authorList>
    </citation>
    <scope>NUCLEOTIDE SEQUENCE [LARGE SCALE GENOMIC DNA]</scope>
    <source>
        <strain evidence="1 2">KN-1</strain>
    </source>
</reference>
<accession>A0A8D5U7T7</accession>
<dbReference type="AlphaFoldDB" id="A0A8D5U7T7"/>
<dbReference type="KEGG" id="csty:KN1_16560"/>
<name>A0A8D5U7T7_9CREN</name>
<dbReference type="Gene3D" id="3.20.70.20">
    <property type="match status" value="1"/>
</dbReference>
<dbReference type="GeneID" id="66163373"/>
<gene>
    <name evidence="1" type="ORF">KN1_16560</name>
</gene>
<dbReference type="RefSeq" id="WP_221286931.1">
    <property type="nucleotide sequence ID" value="NZ_AP024597.1"/>
</dbReference>
<dbReference type="EMBL" id="AP024597">
    <property type="protein sequence ID" value="BCU70359.1"/>
    <property type="molecule type" value="Genomic_DNA"/>
</dbReference>
<sequence length="445" mass="47543">MRYSADEVIEVFRMLNEEDLDIRSVTLSINTLYAISDDIDKTLKKLGSLDKTLEEFSSAVDEVSGKYGIKVVTKRVAVSPIQFFLEVLDEKDGVEIAKFLDKLAENNRIDYISGYSAFADRGFTRGALKVITTLSQALNSTIRLTGMINAASTTSGMNIEAIKLFVDKIFEMPPSSSSRTTIMANVPPDSPFVPSAHHGLGMPEATINIAVSGPGVIEGAIKRSRPKTLQELHDVIKRAAFKVSRLGELIGKSVAEKMGINFTTVDLSLAPSPNVGDSVAEIIESMGIEKMGGHGSLAALAILMDAVKKGGAMATSAIGGLSSAFIPVSEDAIMVERALEGYVDFYTLIALSSVCNSGIDMVGVSKSQGKDKVIGLISDVLALAISLNKILGARIIPVDARPGTYIDLGGLLGKIVVMRLKDVDVTRFASYTGFIPSTIKRLELG</sequence>
<organism evidence="1 2">
    <name type="scientific">Stygiolobus caldivivus</name>
    <dbReference type="NCBI Taxonomy" id="2824673"/>
    <lineage>
        <taxon>Archaea</taxon>
        <taxon>Thermoproteota</taxon>
        <taxon>Thermoprotei</taxon>
        <taxon>Sulfolobales</taxon>
        <taxon>Sulfolobaceae</taxon>
        <taxon>Stygiolobus</taxon>
    </lineage>
</organism>
<evidence type="ECO:0000313" key="2">
    <source>
        <dbReference type="Proteomes" id="UP000825123"/>
    </source>
</evidence>
<dbReference type="InterPro" id="IPR007841">
    <property type="entry name" value="UPF0210"/>
</dbReference>
<dbReference type="NCBIfam" id="NF003700">
    <property type="entry name" value="PRK05313.1"/>
    <property type="match status" value="1"/>
</dbReference>
<dbReference type="Proteomes" id="UP000825123">
    <property type="component" value="Chromosome"/>
</dbReference>
<protein>
    <submittedName>
        <fullName evidence="1">PFL family protein</fullName>
    </submittedName>
</protein>